<evidence type="ECO:0000313" key="2">
    <source>
        <dbReference type="EMBL" id="MCC4212047.1"/>
    </source>
</evidence>
<accession>A0ABS8GS23</accession>
<feature type="coiled-coil region" evidence="1">
    <location>
        <begin position="59"/>
        <end position="86"/>
    </location>
</feature>
<evidence type="ECO:0000313" key="3">
    <source>
        <dbReference type="Proteomes" id="UP001197770"/>
    </source>
</evidence>
<protein>
    <submittedName>
        <fullName evidence="2">Uncharacterized protein</fullName>
    </submittedName>
</protein>
<dbReference type="Proteomes" id="UP001197770">
    <property type="component" value="Unassembled WGS sequence"/>
</dbReference>
<sequence>MKTENNALTSNKTETFQLIDGEFSPAEASTVIMNLLDEKINFHKIRKLQIWEKDHTINTDKINARIEALEAEKAKAQQTFKKLAQTNTRLKVDGAIKITLL</sequence>
<dbReference type="EMBL" id="JAJGMW010000004">
    <property type="protein sequence ID" value="MCC4212047.1"/>
    <property type="molecule type" value="Genomic_DNA"/>
</dbReference>
<keyword evidence="1" id="KW-0175">Coiled coil</keyword>
<reference evidence="2 3" key="1">
    <citation type="submission" date="2021-11" db="EMBL/GenBank/DDBJ databases">
        <title>Seasonal and diel survey of microbial diversity of the Tyrrhenian coast.</title>
        <authorList>
            <person name="Gattoni G."/>
            <person name="Corral P."/>
        </authorList>
    </citation>
    <scope>NUCLEOTIDE SEQUENCE [LARGE SCALE GENOMIC DNA]</scope>
    <source>
        <strain evidence="2 3">Mr9</strain>
    </source>
</reference>
<gene>
    <name evidence="2" type="ORF">LLW17_04895</name>
</gene>
<proteinExistence type="predicted"/>
<keyword evidence="3" id="KW-1185">Reference proteome</keyword>
<dbReference type="RefSeq" id="WP_228229143.1">
    <property type="nucleotide sequence ID" value="NZ_JAJGMW010000004.1"/>
</dbReference>
<comment type="caution">
    <text evidence="2">The sequence shown here is derived from an EMBL/GenBank/DDBJ whole genome shotgun (WGS) entry which is preliminary data.</text>
</comment>
<name>A0ABS8GS23_9FLAO</name>
<organism evidence="2 3">
    <name type="scientific">Leeuwenhoekiella parthenopeia</name>
    <dbReference type="NCBI Taxonomy" id="2890320"/>
    <lineage>
        <taxon>Bacteria</taxon>
        <taxon>Pseudomonadati</taxon>
        <taxon>Bacteroidota</taxon>
        <taxon>Flavobacteriia</taxon>
        <taxon>Flavobacteriales</taxon>
        <taxon>Flavobacteriaceae</taxon>
        <taxon>Leeuwenhoekiella</taxon>
    </lineage>
</organism>
<evidence type="ECO:0000256" key="1">
    <source>
        <dbReference type="SAM" id="Coils"/>
    </source>
</evidence>